<proteinExistence type="predicted"/>
<dbReference type="RefSeq" id="WP_378202711.1">
    <property type="nucleotide sequence ID" value="NZ_JBHMBK010000034.1"/>
</dbReference>
<dbReference type="Gene3D" id="3.40.50.2000">
    <property type="entry name" value="Glycogen Phosphorylase B"/>
    <property type="match status" value="2"/>
</dbReference>
<keyword evidence="2" id="KW-0808">Transferase</keyword>
<organism evidence="4 5">
    <name type="scientific">Amycolatopsis plumensis</name>
    <dbReference type="NCBI Taxonomy" id="236508"/>
    <lineage>
        <taxon>Bacteria</taxon>
        <taxon>Bacillati</taxon>
        <taxon>Actinomycetota</taxon>
        <taxon>Actinomycetes</taxon>
        <taxon>Pseudonocardiales</taxon>
        <taxon>Pseudonocardiaceae</taxon>
        <taxon>Amycolatopsis</taxon>
    </lineage>
</organism>
<dbReference type="InterPro" id="IPR051199">
    <property type="entry name" value="LPS_LOS_Heptosyltrfase"/>
</dbReference>
<keyword evidence="1" id="KW-0328">Glycosyltransferase</keyword>
<dbReference type="PANTHER" id="PTHR30160:SF1">
    <property type="entry name" value="LIPOPOLYSACCHARIDE 1,2-N-ACETYLGLUCOSAMINETRANSFERASE-RELATED"/>
    <property type="match status" value="1"/>
</dbReference>
<dbReference type="Proteomes" id="UP001589535">
    <property type="component" value="Unassembled WGS sequence"/>
</dbReference>
<evidence type="ECO:0000256" key="3">
    <source>
        <dbReference type="SAM" id="MobiDB-lite"/>
    </source>
</evidence>
<dbReference type="InterPro" id="IPR002201">
    <property type="entry name" value="Glyco_trans_9"/>
</dbReference>
<dbReference type="EMBL" id="JBHMBK010000034">
    <property type="protein sequence ID" value="MFB9689269.1"/>
    <property type="molecule type" value="Genomic_DNA"/>
</dbReference>
<evidence type="ECO:0000313" key="5">
    <source>
        <dbReference type="Proteomes" id="UP001589535"/>
    </source>
</evidence>
<reference evidence="4 5" key="1">
    <citation type="submission" date="2024-09" db="EMBL/GenBank/DDBJ databases">
        <authorList>
            <person name="Sun Q."/>
            <person name="Mori K."/>
        </authorList>
    </citation>
    <scope>NUCLEOTIDE SEQUENCE [LARGE SCALE GENOMIC DNA]</scope>
    <source>
        <strain evidence="4 5">JCM 13852</strain>
    </source>
</reference>
<evidence type="ECO:0000313" key="4">
    <source>
        <dbReference type="EMBL" id="MFB9689269.1"/>
    </source>
</evidence>
<dbReference type="CDD" id="cd03789">
    <property type="entry name" value="GT9_LPS_heptosyltransferase"/>
    <property type="match status" value="1"/>
</dbReference>
<sequence length="337" mass="35219">MAVSSAVLVLRALGVGDLLTAVPALRALRAAYPGERLVLAAPEQLRDLVGLIDAVDELLPTPGLGELAWPGPPPRLAVNLHGSGPESIHDLLDTDPAELLTHRHPDFPDVPGLDWRDDVHEVDRWCRLVEYHHVEADRSALHLPVPPGPSPAPDAVVVHPGAAFPARRWPPERFATVVRDLAARGHRVVLTGSAAERDLAASIAEAAGLGEDAVLAGRTGLAELAALVAGAALVVCGDTGVGHLATAFGTPSVLLFGPTPPRLWGPPPSAQQHGDIRGSAPGRGLRHPEPPPKHIVLWAGNVGDPHGTEPDGGLLLLGEERVLAATRSALEMRVAHG</sequence>
<protein>
    <submittedName>
        <fullName evidence="4">Glycosyltransferase family 9 protein</fullName>
    </submittedName>
</protein>
<feature type="region of interest" description="Disordered" evidence="3">
    <location>
        <begin position="265"/>
        <end position="291"/>
    </location>
</feature>
<gene>
    <name evidence="4" type="ORF">ACFFTO_34285</name>
</gene>
<name>A0ABV5UCZ5_9PSEU</name>
<accession>A0ABV5UCZ5</accession>
<dbReference type="PANTHER" id="PTHR30160">
    <property type="entry name" value="TETRAACYLDISACCHARIDE 4'-KINASE-RELATED"/>
    <property type="match status" value="1"/>
</dbReference>
<keyword evidence="5" id="KW-1185">Reference proteome</keyword>
<evidence type="ECO:0000256" key="1">
    <source>
        <dbReference type="ARBA" id="ARBA00022676"/>
    </source>
</evidence>
<comment type="caution">
    <text evidence="4">The sequence shown here is derived from an EMBL/GenBank/DDBJ whole genome shotgun (WGS) entry which is preliminary data.</text>
</comment>
<dbReference type="SUPFAM" id="SSF53756">
    <property type="entry name" value="UDP-Glycosyltransferase/glycogen phosphorylase"/>
    <property type="match status" value="1"/>
</dbReference>
<dbReference type="Pfam" id="PF01075">
    <property type="entry name" value="Glyco_transf_9"/>
    <property type="match status" value="1"/>
</dbReference>
<evidence type="ECO:0000256" key="2">
    <source>
        <dbReference type="ARBA" id="ARBA00022679"/>
    </source>
</evidence>